<evidence type="ECO:0000313" key="2">
    <source>
        <dbReference type="Proteomes" id="UP000641646"/>
    </source>
</evidence>
<protein>
    <submittedName>
        <fullName evidence="1">Uncharacterized protein</fullName>
    </submittedName>
</protein>
<reference evidence="1" key="2">
    <citation type="submission" date="2020-08" db="EMBL/GenBank/DDBJ databases">
        <authorList>
            <person name="Chen M."/>
            <person name="Teng W."/>
            <person name="Zhao L."/>
            <person name="Hu C."/>
            <person name="Zhou Y."/>
            <person name="Han B."/>
            <person name="Song L."/>
            <person name="Shu W."/>
        </authorList>
    </citation>
    <scope>NUCLEOTIDE SEQUENCE</scope>
    <source>
        <strain evidence="1">FACHB-1375</strain>
    </source>
</reference>
<name>A0A926VJ40_9CYAN</name>
<dbReference type="AlphaFoldDB" id="A0A926VJ40"/>
<gene>
    <name evidence="1" type="ORF">H6G03_27650</name>
</gene>
<reference evidence="1" key="1">
    <citation type="journal article" date="2015" name="ISME J.">
        <title>Draft Genome Sequence of Streptomyces incarnatus NRRL8089, which Produces the Nucleoside Antibiotic Sinefungin.</title>
        <authorList>
            <person name="Oshima K."/>
            <person name="Hattori M."/>
            <person name="Shimizu H."/>
            <person name="Fukuda K."/>
            <person name="Nemoto M."/>
            <person name="Inagaki K."/>
            <person name="Tamura T."/>
        </authorList>
    </citation>
    <scope>NUCLEOTIDE SEQUENCE</scope>
    <source>
        <strain evidence="1">FACHB-1375</strain>
    </source>
</reference>
<evidence type="ECO:0000313" key="1">
    <source>
        <dbReference type="EMBL" id="MBD2184802.1"/>
    </source>
</evidence>
<sequence length="137" mass="15977">MYFPPKRLADTTNICGANIKGTREDLSALIEQFESKGFQIKSSDFYFNKLFDAEESDWNVEVNFFLQNEGDERAELSASTSKTKSVCFSIIEGLREDLSMLVEQLEVKGFSIEKSEFYPSYSQLDNRMIWRIYVRFM</sequence>
<dbReference type="EMBL" id="JACJPW010000095">
    <property type="protein sequence ID" value="MBD2184802.1"/>
    <property type="molecule type" value="Genomic_DNA"/>
</dbReference>
<dbReference type="RefSeq" id="WP_190471917.1">
    <property type="nucleotide sequence ID" value="NZ_JACJPW010000095.1"/>
</dbReference>
<proteinExistence type="predicted"/>
<keyword evidence="2" id="KW-1185">Reference proteome</keyword>
<dbReference type="Proteomes" id="UP000641646">
    <property type="component" value="Unassembled WGS sequence"/>
</dbReference>
<comment type="caution">
    <text evidence="1">The sequence shown here is derived from an EMBL/GenBank/DDBJ whole genome shotgun (WGS) entry which is preliminary data.</text>
</comment>
<accession>A0A926VJ40</accession>
<organism evidence="1 2">
    <name type="scientific">Aerosakkonema funiforme FACHB-1375</name>
    <dbReference type="NCBI Taxonomy" id="2949571"/>
    <lineage>
        <taxon>Bacteria</taxon>
        <taxon>Bacillati</taxon>
        <taxon>Cyanobacteriota</taxon>
        <taxon>Cyanophyceae</taxon>
        <taxon>Oscillatoriophycideae</taxon>
        <taxon>Aerosakkonematales</taxon>
        <taxon>Aerosakkonemataceae</taxon>
        <taxon>Aerosakkonema</taxon>
    </lineage>
</organism>